<organism evidence="1 2">
    <name type="scientific">Geobacter soli</name>
    <dbReference type="NCBI Taxonomy" id="1510391"/>
    <lineage>
        <taxon>Bacteria</taxon>
        <taxon>Pseudomonadati</taxon>
        <taxon>Thermodesulfobacteriota</taxon>
        <taxon>Desulfuromonadia</taxon>
        <taxon>Geobacterales</taxon>
        <taxon>Geobacteraceae</taxon>
        <taxon>Geobacter</taxon>
    </lineage>
</organism>
<evidence type="ECO:0000313" key="2">
    <source>
        <dbReference type="Proteomes" id="UP000031433"/>
    </source>
</evidence>
<protein>
    <submittedName>
        <fullName evidence="1">Uncharacterized protein</fullName>
    </submittedName>
</protein>
<reference evidence="1 2" key="1">
    <citation type="submission" date="2015-01" db="EMBL/GenBank/DDBJ databases">
        <title>Genome sequence of the anaerobic bacterium Geobacter soli GSS01, a dissimilatory Fe(III) reducer from soil.</title>
        <authorList>
            <person name="Yang G."/>
            <person name="Zhou S."/>
        </authorList>
    </citation>
    <scope>NUCLEOTIDE SEQUENCE [LARGE SCALE GENOMIC DNA]</scope>
    <source>
        <strain evidence="1 2">GSS01</strain>
    </source>
</reference>
<dbReference type="EMBL" id="JXBL01000001">
    <property type="protein sequence ID" value="KIE42295.1"/>
    <property type="molecule type" value="Genomic_DNA"/>
</dbReference>
<proteinExistence type="predicted"/>
<keyword evidence="2" id="KW-1185">Reference proteome</keyword>
<accession>A0A0C1U3D1</accession>
<dbReference type="RefSeq" id="WP_039644736.1">
    <property type="nucleotide sequence ID" value="NZ_JXBL01000001.1"/>
</dbReference>
<evidence type="ECO:0000313" key="1">
    <source>
        <dbReference type="EMBL" id="KIE42295.1"/>
    </source>
</evidence>
<sequence>MKLRYMIDSIMADRQATVPEYVTVGIWVQGPGPGLDVEMYYLDRGPNGLADRKDEAAWVVNRLVEAEATSLPANFLEYHRLSRSPYDGVFSEITESDEYPSLDACGKAVLARLNPTR</sequence>
<gene>
    <name evidence="1" type="ORF">SE37_06500</name>
</gene>
<comment type="caution">
    <text evidence="1">The sequence shown here is derived from an EMBL/GenBank/DDBJ whole genome shotgun (WGS) entry which is preliminary data.</text>
</comment>
<dbReference type="Proteomes" id="UP000031433">
    <property type="component" value="Unassembled WGS sequence"/>
</dbReference>
<dbReference type="AlphaFoldDB" id="A0A0C1U3D1"/>
<name>A0A0C1U3D1_9BACT</name>